<reference evidence="2 3" key="1">
    <citation type="journal article" date="2020" name="Nature">
        <title>Bacterial chemolithoautotrophy via manganese oxidation.</title>
        <authorList>
            <person name="Yu H."/>
            <person name="Leadbetter J.R."/>
        </authorList>
    </citation>
    <scope>NUCLEOTIDE SEQUENCE [LARGE SCALE GENOMIC DNA]</scope>
    <source>
        <strain evidence="2 3">Mn-1</strain>
    </source>
</reference>
<dbReference type="AlphaFoldDB" id="A0A7X6DN22"/>
<dbReference type="EMBL" id="VTOW01000001">
    <property type="protein sequence ID" value="NKE70258.1"/>
    <property type="molecule type" value="Genomic_DNA"/>
</dbReference>
<comment type="caution">
    <text evidence="2">The sequence shown here is derived from an EMBL/GenBank/DDBJ whole genome shotgun (WGS) entry which is preliminary data.</text>
</comment>
<keyword evidence="3" id="KW-1185">Reference proteome</keyword>
<evidence type="ECO:0000313" key="2">
    <source>
        <dbReference type="EMBL" id="NKE70258.1"/>
    </source>
</evidence>
<evidence type="ECO:0000313" key="3">
    <source>
        <dbReference type="Proteomes" id="UP000534783"/>
    </source>
</evidence>
<keyword evidence="1" id="KW-0732">Signal</keyword>
<protein>
    <recommendedName>
        <fullName evidence="4">Lipoprotein</fullName>
    </recommendedName>
</protein>
<gene>
    <name evidence="2" type="ORF">MNODULE_05805</name>
</gene>
<dbReference type="Proteomes" id="UP000534783">
    <property type="component" value="Unassembled WGS sequence"/>
</dbReference>
<accession>A0A7X6DN22</accession>
<organism evidence="2 3">
    <name type="scientific">Candidatus Manganitrophus noduliformans</name>
    <dbReference type="NCBI Taxonomy" id="2606439"/>
    <lineage>
        <taxon>Bacteria</taxon>
        <taxon>Pseudomonadati</taxon>
        <taxon>Nitrospirota</taxon>
        <taxon>Nitrospiria</taxon>
        <taxon>Candidatus Troglogloeales</taxon>
        <taxon>Candidatus Manganitrophaceae</taxon>
        <taxon>Candidatus Manganitrophus</taxon>
    </lineage>
</organism>
<feature type="chain" id="PRO_5031472808" description="Lipoprotein" evidence="1">
    <location>
        <begin position="22"/>
        <end position="105"/>
    </location>
</feature>
<feature type="signal peptide" evidence="1">
    <location>
        <begin position="1"/>
        <end position="21"/>
    </location>
</feature>
<sequence length="105" mass="11632">MKKGMLILMAVWILSGCAATARHGKSVGGPVEGEPGGYVSKMSEGTDVFFYPVTEPTPANELLAELKKENNCKELVNTEVDYRTKVMWYLLHGHPQVRVSGYCIR</sequence>
<proteinExistence type="predicted"/>
<evidence type="ECO:0008006" key="4">
    <source>
        <dbReference type="Google" id="ProtNLM"/>
    </source>
</evidence>
<name>A0A7X6DN22_9BACT</name>
<dbReference type="RefSeq" id="WP_168058524.1">
    <property type="nucleotide sequence ID" value="NZ_VTOW01000001.1"/>
</dbReference>
<dbReference type="PROSITE" id="PS51257">
    <property type="entry name" value="PROKAR_LIPOPROTEIN"/>
    <property type="match status" value="1"/>
</dbReference>
<evidence type="ECO:0000256" key="1">
    <source>
        <dbReference type="SAM" id="SignalP"/>
    </source>
</evidence>